<gene>
    <name evidence="1" type="ORF">E2C01_048127</name>
</gene>
<comment type="caution">
    <text evidence="1">The sequence shown here is derived from an EMBL/GenBank/DDBJ whole genome shotgun (WGS) entry which is preliminary data.</text>
</comment>
<organism evidence="1 2">
    <name type="scientific">Portunus trituberculatus</name>
    <name type="common">Swimming crab</name>
    <name type="synonym">Neptunus trituberculatus</name>
    <dbReference type="NCBI Taxonomy" id="210409"/>
    <lineage>
        <taxon>Eukaryota</taxon>
        <taxon>Metazoa</taxon>
        <taxon>Ecdysozoa</taxon>
        <taxon>Arthropoda</taxon>
        <taxon>Crustacea</taxon>
        <taxon>Multicrustacea</taxon>
        <taxon>Malacostraca</taxon>
        <taxon>Eumalacostraca</taxon>
        <taxon>Eucarida</taxon>
        <taxon>Decapoda</taxon>
        <taxon>Pleocyemata</taxon>
        <taxon>Brachyura</taxon>
        <taxon>Eubrachyura</taxon>
        <taxon>Portunoidea</taxon>
        <taxon>Portunidae</taxon>
        <taxon>Portuninae</taxon>
        <taxon>Portunus</taxon>
    </lineage>
</organism>
<dbReference type="EMBL" id="VSRR010012198">
    <property type="protein sequence ID" value="MPC54219.1"/>
    <property type="molecule type" value="Genomic_DNA"/>
</dbReference>
<sequence length="122" mass="13804">MNLKPPASACLSVAALPPPGLPSSPLSIHEHPRHTHYSLTPSSLPPLPQKVAIPCHHHHHHHHYHNSLSTTTTTTTIYYYHYYYYYYYYFHNNINNNTAAATTSTIPCITSFPGQFNTSSPF</sequence>
<keyword evidence="2" id="KW-1185">Reference proteome</keyword>
<dbReference type="Proteomes" id="UP000324222">
    <property type="component" value="Unassembled WGS sequence"/>
</dbReference>
<protein>
    <submittedName>
        <fullName evidence="1">Uncharacterized protein</fullName>
    </submittedName>
</protein>
<evidence type="ECO:0000313" key="1">
    <source>
        <dbReference type="EMBL" id="MPC54219.1"/>
    </source>
</evidence>
<accession>A0A5B7G9C8</accession>
<dbReference type="AlphaFoldDB" id="A0A5B7G9C8"/>
<name>A0A5B7G9C8_PORTR</name>
<reference evidence="1 2" key="1">
    <citation type="submission" date="2019-05" db="EMBL/GenBank/DDBJ databases">
        <title>Another draft genome of Portunus trituberculatus and its Hox gene families provides insights of decapod evolution.</title>
        <authorList>
            <person name="Jeong J.-H."/>
            <person name="Song I."/>
            <person name="Kim S."/>
            <person name="Choi T."/>
            <person name="Kim D."/>
            <person name="Ryu S."/>
            <person name="Kim W."/>
        </authorList>
    </citation>
    <scope>NUCLEOTIDE SEQUENCE [LARGE SCALE GENOMIC DNA]</scope>
    <source>
        <tissue evidence="1">Muscle</tissue>
    </source>
</reference>
<evidence type="ECO:0000313" key="2">
    <source>
        <dbReference type="Proteomes" id="UP000324222"/>
    </source>
</evidence>
<proteinExistence type="predicted"/>